<organism evidence="2 3">
    <name type="scientific">Adiantum capillus-veneris</name>
    <name type="common">Maidenhair fern</name>
    <dbReference type="NCBI Taxonomy" id="13818"/>
    <lineage>
        <taxon>Eukaryota</taxon>
        <taxon>Viridiplantae</taxon>
        <taxon>Streptophyta</taxon>
        <taxon>Embryophyta</taxon>
        <taxon>Tracheophyta</taxon>
        <taxon>Polypodiopsida</taxon>
        <taxon>Polypodiidae</taxon>
        <taxon>Polypodiales</taxon>
        <taxon>Pteridineae</taxon>
        <taxon>Pteridaceae</taxon>
        <taxon>Vittarioideae</taxon>
        <taxon>Adiantum</taxon>
    </lineage>
</organism>
<gene>
    <name evidence="2" type="ORF">GOP47_0003017</name>
</gene>
<evidence type="ECO:0000256" key="1">
    <source>
        <dbReference type="SAM" id="MobiDB-lite"/>
    </source>
</evidence>
<dbReference type="OrthoDB" id="550575at2759"/>
<protein>
    <submittedName>
        <fullName evidence="2">Uncharacterized protein</fullName>
    </submittedName>
</protein>
<evidence type="ECO:0000313" key="2">
    <source>
        <dbReference type="EMBL" id="KAI5083274.1"/>
    </source>
</evidence>
<dbReference type="AlphaFoldDB" id="A0A9D4ZPP9"/>
<keyword evidence="3" id="KW-1185">Reference proteome</keyword>
<feature type="compositionally biased region" description="Basic and acidic residues" evidence="1">
    <location>
        <begin position="96"/>
        <end position="115"/>
    </location>
</feature>
<dbReference type="EMBL" id="JABFUD020000002">
    <property type="protein sequence ID" value="KAI5083274.1"/>
    <property type="molecule type" value="Genomic_DNA"/>
</dbReference>
<evidence type="ECO:0000313" key="3">
    <source>
        <dbReference type="Proteomes" id="UP000886520"/>
    </source>
</evidence>
<dbReference type="Proteomes" id="UP000886520">
    <property type="component" value="Chromosome 3"/>
</dbReference>
<proteinExistence type="predicted"/>
<sequence>MCNLYLVCPSARLVSVSSSRGVTDLSICQLAKSCPQLEHLDVYWQLQSFEKKSATVRILQNIFASKCRRRSSSDLYVDDKLEAPGAKAYKALGPRRAKEEARARLPNEKLRDDKTPAQRNVNVDRYGHWQLYNERFQSGFFQF</sequence>
<name>A0A9D4ZPP9_ADICA</name>
<comment type="caution">
    <text evidence="2">The sequence shown here is derived from an EMBL/GenBank/DDBJ whole genome shotgun (WGS) entry which is preliminary data.</text>
</comment>
<reference evidence="2" key="1">
    <citation type="submission" date="2021-01" db="EMBL/GenBank/DDBJ databases">
        <title>Adiantum capillus-veneris genome.</title>
        <authorList>
            <person name="Fang Y."/>
            <person name="Liao Q."/>
        </authorList>
    </citation>
    <scope>NUCLEOTIDE SEQUENCE</scope>
    <source>
        <strain evidence="2">H3</strain>
        <tissue evidence="2">Leaf</tissue>
    </source>
</reference>
<accession>A0A9D4ZPP9</accession>
<feature type="region of interest" description="Disordered" evidence="1">
    <location>
        <begin position="93"/>
        <end position="115"/>
    </location>
</feature>